<sequence>MADTFTWVPTSTGGSTIKDSVKRAQFGDGYRQTAADGINPRARSYSLTFTGPKAQIDQIIAFLDAHVGRSFLWQSPRGLLMFECTAQGEPFPTGLTHSLTATFEQAFQP</sequence>
<protein>
    <recommendedName>
        <fullName evidence="3">Phage tail protein</fullName>
    </recommendedName>
</protein>
<organism evidence="1 2">
    <name type="scientific">Stenotrophomonas maltophilia</name>
    <name type="common">Pseudomonas maltophilia</name>
    <name type="synonym">Xanthomonas maltophilia</name>
    <dbReference type="NCBI Taxonomy" id="40324"/>
    <lineage>
        <taxon>Bacteria</taxon>
        <taxon>Pseudomonadati</taxon>
        <taxon>Pseudomonadota</taxon>
        <taxon>Gammaproteobacteria</taxon>
        <taxon>Lysobacterales</taxon>
        <taxon>Lysobacteraceae</taxon>
        <taxon>Stenotrophomonas</taxon>
        <taxon>Stenotrophomonas maltophilia group</taxon>
    </lineage>
</organism>
<evidence type="ECO:0000313" key="1">
    <source>
        <dbReference type="EMBL" id="KAF1016174.1"/>
    </source>
</evidence>
<dbReference type="Pfam" id="PF05939">
    <property type="entry name" value="Phage_min_tail"/>
    <property type="match status" value="1"/>
</dbReference>
<reference evidence="2" key="1">
    <citation type="journal article" date="2020" name="MBio">
        <title>Horizontal gene transfer to a defensive symbiont with a reduced genome amongst a multipartite beetle microbiome.</title>
        <authorList>
            <person name="Waterworth S.C."/>
            <person name="Florez L.V."/>
            <person name="Rees E.R."/>
            <person name="Hertweck C."/>
            <person name="Kaltenpoth M."/>
            <person name="Kwan J.C."/>
        </authorList>
    </citation>
    <scope>NUCLEOTIDE SEQUENCE [LARGE SCALE GENOMIC DNA]</scope>
</reference>
<proteinExistence type="predicted"/>
<evidence type="ECO:0008006" key="3">
    <source>
        <dbReference type="Google" id="ProtNLM"/>
    </source>
</evidence>
<dbReference type="InterPro" id="IPR010265">
    <property type="entry name" value="Phage_lambda_TipM"/>
</dbReference>
<dbReference type="EMBL" id="WNDS01000002">
    <property type="protein sequence ID" value="KAF1016174.1"/>
    <property type="molecule type" value="Genomic_DNA"/>
</dbReference>
<dbReference type="AlphaFoldDB" id="A0A7V8FI51"/>
<dbReference type="Proteomes" id="UP000487117">
    <property type="component" value="Unassembled WGS sequence"/>
</dbReference>
<name>A0A7V8FI51_STEMA</name>
<evidence type="ECO:0000313" key="2">
    <source>
        <dbReference type="Proteomes" id="UP000487117"/>
    </source>
</evidence>
<accession>A0A7V8FI51</accession>
<comment type="caution">
    <text evidence="1">The sequence shown here is derived from an EMBL/GenBank/DDBJ whole genome shotgun (WGS) entry which is preliminary data.</text>
</comment>
<gene>
    <name evidence="1" type="ORF">GAK31_01663</name>
</gene>